<keyword evidence="1" id="KW-0472">Membrane</keyword>
<keyword evidence="1" id="KW-1133">Transmembrane helix</keyword>
<dbReference type="Proteomes" id="UP001204562">
    <property type="component" value="Unassembled WGS sequence"/>
</dbReference>
<evidence type="ECO:0000313" key="3">
    <source>
        <dbReference type="Proteomes" id="UP001204562"/>
    </source>
</evidence>
<comment type="caution">
    <text evidence="2">The sequence shown here is derived from an EMBL/GenBank/DDBJ whole genome shotgun (WGS) entry which is preliminary data.</text>
</comment>
<dbReference type="RefSeq" id="WP_256303240.1">
    <property type="nucleotide sequence ID" value="NZ_JANFYS010000004.1"/>
</dbReference>
<dbReference type="EMBL" id="JANFYS010000004">
    <property type="protein sequence ID" value="MCQ4769486.1"/>
    <property type="molecule type" value="Genomic_DNA"/>
</dbReference>
<keyword evidence="1" id="KW-0812">Transmembrane</keyword>
<dbReference type="AlphaFoldDB" id="A0AAW5JLQ8"/>
<proteinExistence type="predicted"/>
<organism evidence="2 3">
    <name type="scientific">Intestinimonas massiliensis</name>
    <name type="common">ex Afouda et al. 2020</name>
    <dbReference type="NCBI Taxonomy" id="1673721"/>
    <lineage>
        <taxon>Bacteria</taxon>
        <taxon>Bacillati</taxon>
        <taxon>Bacillota</taxon>
        <taxon>Clostridia</taxon>
        <taxon>Eubacteriales</taxon>
        <taxon>Intestinimonas</taxon>
    </lineage>
</organism>
<sequence length="60" mass="6734">MTVFLRLLGGLSLFLLTCMLICGLWVRFHPQQDMGFHFLLGLSAVVSAMVAITLFLFTRS</sequence>
<feature type="transmembrane region" description="Helical" evidence="1">
    <location>
        <begin position="34"/>
        <end position="57"/>
    </location>
</feature>
<accession>A0AAW5JLQ8</accession>
<reference evidence="2" key="1">
    <citation type="submission" date="2022-06" db="EMBL/GenBank/DDBJ databases">
        <title>Isolation of gut microbiota from human fecal samples.</title>
        <authorList>
            <person name="Pamer E.G."/>
            <person name="Barat B."/>
            <person name="Waligurski E."/>
            <person name="Medina S."/>
            <person name="Paddock L."/>
            <person name="Mostad J."/>
        </authorList>
    </citation>
    <scope>NUCLEOTIDE SEQUENCE</scope>
    <source>
        <strain evidence="2">DFI.9.91</strain>
    </source>
</reference>
<feature type="transmembrane region" description="Helical" evidence="1">
    <location>
        <begin position="7"/>
        <end position="28"/>
    </location>
</feature>
<evidence type="ECO:0000256" key="1">
    <source>
        <dbReference type="SAM" id="Phobius"/>
    </source>
</evidence>
<protein>
    <submittedName>
        <fullName evidence="2">Uncharacterized protein</fullName>
    </submittedName>
</protein>
<gene>
    <name evidence="2" type="ORF">NE579_03255</name>
</gene>
<name>A0AAW5JLQ8_9FIRM</name>
<evidence type="ECO:0000313" key="2">
    <source>
        <dbReference type="EMBL" id="MCQ4769486.1"/>
    </source>
</evidence>